<protein>
    <submittedName>
        <fullName evidence="8">tRNA (Uracil-5-)-methyltransferase</fullName>
        <ecNumber evidence="8">2.1.1.-</ecNumber>
    </submittedName>
</protein>
<comment type="similarity">
    <text evidence="4">Belongs to the class I-like SAM-binding methyltransferase superfamily. RNA M5U methyltransferase family.</text>
</comment>
<evidence type="ECO:0000256" key="3">
    <source>
        <dbReference type="ARBA" id="ARBA00022691"/>
    </source>
</evidence>
<keyword evidence="2 4" id="KW-0808">Transferase</keyword>
<dbReference type="CDD" id="cd02440">
    <property type="entry name" value="AdoMet_MTases"/>
    <property type="match status" value="1"/>
</dbReference>
<dbReference type="GO" id="GO:0006396">
    <property type="term" value="P:RNA processing"/>
    <property type="evidence" value="ECO:0007669"/>
    <property type="project" value="InterPro"/>
</dbReference>
<accession>A0AAD8YC09</accession>
<dbReference type="Gene3D" id="2.40.50.1070">
    <property type="match status" value="1"/>
</dbReference>
<dbReference type="InterPro" id="IPR045850">
    <property type="entry name" value="TRM2_met"/>
</dbReference>
<feature type="domain" description="Methyltransferase" evidence="7">
    <location>
        <begin position="568"/>
        <end position="631"/>
    </location>
</feature>
<dbReference type="EC" id="2.1.1.-" evidence="8"/>
<proteinExistence type="inferred from homology"/>
<sequence length="740" mass="81933">MEGEQQPPAAAEEPAAEATEQPAETTTTTIEEEKPAAAPADDAKPAAAPSTSTTATTTTTTENNERHWDQTNKKVVVRNVLKFLRPKEVTKLTTEWLKGKEHLNIKIIKTKKPPKDNWIKVTLEDESMVDPFIQLINTGGEDGKAITNARGGDLCAKRANEDQRGGDNNNNNDNNRKRKGGRDGDNDNDARKRAAAMKVLTPDEVRDAITPLWRLPYEEQLKVKTREMIHKCSMKIIKEIKGKFRILEQEARRGQRAKCPKIYEWVGERRAIEMESVVASPRLFEYRNKCEFTCGYRHSKVEKEEVVKVGGEDGDDVMKSVEDGAATDVVKEEEVAASEAKEEVAPAVAEEAILKTAAAGFLAQGWSGGVYLPHCLQNMPDWSCGLADIFNEFLATSSIPPYDSKVHRGIWRTITLRCSLRTREIMVIVVHAPAGGGVGKRDCGTDDYSTVFESEKQRLVDMLTKDAIPTPSRDIPEGYKKEEEETSGDIKVTSIFFQEYVGLSNPPPEHPVQHIYGKTSLEERLGKCTFQISPGAFFQTNTQGAEVLYDIVVNRIKEVTTNPQDTLLVDVCCGTGTIGLTCLKEGVVGKLVGVDISEPAIADAVVNATKNGYTESATTRFVANPAEKVLPDEMKNIPKNCPVVAVVDPARDGLHGVVVRTLRSNERIQRLVYVSCNPTGTLARDAAMLCSPPTKKYPGRPFKPTMSQPVDMFPSTKHCEMVMTFDRMSVEEYEQYHGKE</sequence>
<dbReference type="InterPro" id="IPR010280">
    <property type="entry name" value="U5_MeTrfase_fam"/>
</dbReference>
<evidence type="ECO:0000259" key="7">
    <source>
        <dbReference type="Pfam" id="PF13847"/>
    </source>
</evidence>
<dbReference type="PANTHER" id="PTHR45904">
    <property type="entry name" value="TRNA (URACIL-5-)-METHYLTRANSFERASE"/>
    <property type="match status" value="1"/>
</dbReference>
<dbReference type="GO" id="GO:0032259">
    <property type="term" value="P:methylation"/>
    <property type="evidence" value="ECO:0007669"/>
    <property type="project" value="UniProtKB-KW"/>
</dbReference>
<feature type="binding site" evidence="4">
    <location>
        <position position="539"/>
    </location>
    <ligand>
        <name>S-adenosyl-L-methionine</name>
        <dbReference type="ChEBI" id="CHEBI:59789"/>
    </ligand>
</feature>
<evidence type="ECO:0000256" key="1">
    <source>
        <dbReference type="ARBA" id="ARBA00022603"/>
    </source>
</evidence>
<evidence type="ECO:0000256" key="4">
    <source>
        <dbReference type="PROSITE-ProRule" id="PRU01024"/>
    </source>
</evidence>
<dbReference type="Pfam" id="PF13847">
    <property type="entry name" value="Methyltransf_31"/>
    <property type="match status" value="1"/>
</dbReference>
<reference evidence="8" key="1">
    <citation type="submission" date="2023-06" db="EMBL/GenBank/DDBJ databases">
        <title>Survivors Of The Sea: Transcriptome response of Skeletonema marinoi to long-term dormancy.</title>
        <authorList>
            <person name="Pinder M.I.M."/>
            <person name="Kourtchenko O."/>
            <person name="Robertson E.K."/>
            <person name="Larsson T."/>
            <person name="Maumus F."/>
            <person name="Osuna-Cruz C.M."/>
            <person name="Vancaester E."/>
            <person name="Stenow R."/>
            <person name="Vandepoele K."/>
            <person name="Ploug H."/>
            <person name="Bruchert V."/>
            <person name="Godhe A."/>
            <person name="Topel M."/>
        </authorList>
    </citation>
    <scope>NUCLEOTIDE SEQUENCE</scope>
    <source>
        <strain evidence="8">R05AC</strain>
    </source>
</reference>
<keyword evidence="1 4" id="KW-0489">Methyltransferase</keyword>
<feature type="active site" description="Nucleophile" evidence="4">
    <location>
        <position position="676"/>
    </location>
</feature>
<dbReference type="Gene3D" id="3.40.50.150">
    <property type="entry name" value="Vaccinia Virus protein VP39"/>
    <property type="match status" value="1"/>
</dbReference>
<evidence type="ECO:0000256" key="5">
    <source>
        <dbReference type="PROSITE-ProRule" id="PRU10015"/>
    </source>
</evidence>
<evidence type="ECO:0000256" key="2">
    <source>
        <dbReference type="ARBA" id="ARBA00022679"/>
    </source>
</evidence>
<comment type="caution">
    <text evidence="4">Lacks conserved residue(s) required for the propagation of feature annotation.</text>
</comment>
<dbReference type="GO" id="GO:0003723">
    <property type="term" value="F:RNA binding"/>
    <property type="evidence" value="ECO:0007669"/>
    <property type="project" value="TreeGrafter"/>
</dbReference>
<feature type="binding site" evidence="4">
    <location>
        <position position="648"/>
    </location>
    <ligand>
        <name>S-adenosyl-L-methionine</name>
        <dbReference type="ChEBI" id="CHEBI:59789"/>
    </ligand>
</feature>
<evidence type="ECO:0000313" key="9">
    <source>
        <dbReference type="Proteomes" id="UP001224775"/>
    </source>
</evidence>
<keyword evidence="9" id="KW-1185">Reference proteome</keyword>
<dbReference type="PROSITE" id="PS01230">
    <property type="entry name" value="TRMA_1"/>
    <property type="match status" value="1"/>
</dbReference>
<feature type="region of interest" description="Disordered" evidence="6">
    <location>
        <begin position="1"/>
        <end position="68"/>
    </location>
</feature>
<dbReference type="AlphaFoldDB" id="A0AAD8YC09"/>
<comment type="caution">
    <text evidence="8">The sequence shown here is derived from an EMBL/GenBank/DDBJ whole genome shotgun (WGS) entry which is preliminary data.</text>
</comment>
<organism evidence="8 9">
    <name type="scientific">Skeletonema marinoi</name>
    <dbReference type="NCBI Taxonomy" id="267567"/>
    <lineage>
        <taxon>Eukaryota</taxon>
        <taxon>Sar</taxon>
        <taxon>Stramenopiles</taxon>
        <taxon>Ochrophyta</taxon>
        <taxon>Bacillariophyta</taxon>
        <taxon>Coscinodiscophyceae</taxon>
        <taxon>Thalassiosirophycidae</taxon>
        <taxon>Thalassiosirales</taxon>
        <taxon>Skeletonemataceae</taxon>
        <taxon>Skeletonema</taxon>
        <taxon>Skeletonema marinoi-dohrnii complex</taxon>
    </lineage>
</organism>
<feature type="active site" evidence="5">
    <location>
        <position position="676"/>
    </location>
</feature>
<dbReference type="InterPro" id="IPR030390">
    <property type="entry name" value="MeTrfase_TrmA_AS"/>
</dbReference>
<name>A0AAD8YC09_9STRA</name>
<dbReference type="PANTHER" id="PTHR45904:SF2">
    <property type="entry name" value="TRNA (URACIL-5-)-METHYLTRANSFERASE HOMOLOG A"/>
    <property type="match status" value="1"/>
</dbReference>
<dbReference type="InterPro" id="IPR029063">
    <property type="entry name" value="SAM-dependent_MTases_sf"/>
</dbReference>
<dbReference type="InterPro" id="IPR025714">
    <property type="entry name" value="Methyltranfer_dom"/>
</dbReference>
<evidence type="ECO:0000313" key="8">
    <source>
        <dbReference type="EMBL" id="KAK1743028.1"/>
    </source>
</evidence>
<dbReference type="GO" id="GO:0008173">
    <property type="term" value="F:RNA methyltransferase activity"/>
    <property type="evidence" value="ECO:0007669"/>
    <property type="project" value="InterPro"/>
</dbReference>
<feature type="binding site" evidence="4">
    <location>
        <position position="595"/>
    </location>
    <ligand>
        <name>S-adenosyl-L-methionine</name>
        <dbReference type="ChEBI" id="CHEBI:59789"/>
    </ligand>
</feature>
<dbReference type="PROSITE" id="PS51687">
    <property type="entry name" value="SAM_MT_RNA_M5U"/>
    <property type="match status" value="1"/>
</dbReference>
<dbReference type="Proteomes" id="UP001224775">
    <property type="component" value="Unassembled WGS sequence"/>
</dbReference>
<keyword evidence="3 4" id="KW-0949">S-adenosyl-L-methionine</keyword>
<feature type="compositionally biased region" description="Low complexity" evidence="6">
    <location>
        <begin position="1"/>
        <end position="29"/>
    </location>
</feature>
<dbReference type="SUPFAM" id="SSF53335">
    <property type="entry name" value="S-adenosyl-L-methionine-dependent methyltransferases"/>
    <property type="match status" value="1"/>
</dbReference>
<feature type="region of interest" description="Disordered" evidence="6">
    <location>
        <begin position="158"/>
        <end position="189"/>
    </location>
</feature>
<evidence type="ECO:0000256" key="6">
    <source>
        <dbReference type="SAM" id="MobiDB-lite"/>
    </source>
</evidence>
<gene>
    <name evidence="8" type="ORF">QTG54_006625</name>
</gene>
<dbReference type="EMBL" id="JATAAI010000010">
    <property type="protein sequence ID" value="KAK1743028.1"/>
    <property type="molecule type" value="Genomic_DNA"/>
</dbReference>
<feature type="compositionally biased region" description="Low complexity" evidence="6">
    <location>
        <begin position="36"/>
        <end position="62"/>
    </location>
</feature>